<evidence type="ECO:0000256" key="2">
    <source>
        <dbReference type="ARBA" id="ARBA00005819"/>
    </source>
</evidence>
<dbReference type="GO" id="GO:0000472">
    <property type="term" value="P:endonucleolytic cleavage to generate mature 5'-end of SSU-rRNA from (SSU-rRNA, 5.8S rRNA, LSU-rRNA)"/>
    <property type="evidence" value="ECO:0007669"/>
    <property type="project" value="TreeGrafter"/>
</dbReference>
<dbReference type="AlphaFoldDB" id="A0AA88TNJ3"/>
<dbReference type="InterPro" id="IPR035979">
    <property type="entry name" value="RBD_domain_sf"/>
</dbReference>
<evidence type="ECO:0000256" key="4">
    <source>
        <dbReference type="ARBA" id="ARBA00022884"/>
    </source>
</evidence>
<dbReference type="InterPro" id="IPR039119">
    <property type="entry name" value="ABT1/Esf2"/>
</dbReference>
<dbReference type="Gene3D" id="3.30.70.330">
    <property type="match status" value="1"/>
</dbReference>
<keyword evidence="4" id="KW-0694">RNA-binding</keyword>
<dbReference type="GO" id="GO:0000480">
    <property type="term" value="P:endonucleolytic cleavage in 5'-ETS of tricistronic rRNA transcript (SSU-rRNA, 5.8S rRNA, LSU-rRNA)"/>
    <property type="evidence" value="ECO:0007669"/>
    <property type="project" value="TreeGrafter"/>
</dbReference>
<dbReference type="PANTHER" id="PTHR12311">
    <property type="entry name" value="ACTIVATOR OF BASAL TRANSCRIPTION 1"/>
    <property type="match status" value="1"/>
</dbReference>
<comment type="similarity">
    <text evidence="2">Belongs to the ESF2/ABP1 family.</text>
</comment>
<reference evidence="6" key="1">
    <citation type="submission" date="2023-08" db="EMBL/GenBank/DDBJ databases">
        <title>Chromosome-level Genome Assembly of mud carp (Cirrhinus molitorella).</title>
        <authorList>
            <person name="Liu H."/>
        </authorList>
    </citation>
    <scope>NUCLEOTIDE SEQUENCE</scope>
    <source>
        <strain evidence="6">Prfri</strain>
        <tissue evidence="6">Muscle</tissue>
    </source>
</reference>
<sequence>MALLEKNEVLADLETQPITNEEEINDSEQEEDEKQQEENEDADNEMKCEDGNGDGQALDLDVNKDDRPKKPKGKKCIPGIVYVGHIPPGLGPSQLRTMLGVYGEIGRTFLQPEDHCMKAKKKKGKRNSSKFTEGWVEFRDKRIAKRVAASLHNTSMANKKNSRFVSDLWCIKYLHRFHWSHLTERLIYEQTIYRSRMRTEIAQAKKETNFYLASVEKSQRLENLKKKKEKKGEVLEQKTWDYKQRSTEEEIQLKRFNKSLSKKSLQKAQERSKAIQEEAQSNVSLLAKIFSSGKAQD</sequence>
<dbReference type="EMBL" id="JAUYZG010000009">
    <property type="protein sequence ID" value="KAK2898260.1"/>
    <property type="molecule type" value="Genomic_DNA"/>
</dbReference>
<evidence type="ECO:0000313" key="6">
    <source>
        <dbReference type="EMBL" id="KAK2898260.1"/>
    </source>
</evidence>
<keyword evidence="5" id="KW-0539">Nucleus</keyword>
<dbReference type="InterPro" id="IPR012677">
    <property type="entry name" value="Nucleotide-bd_a/b_plait_sf"/>
</dbReference>
<dbReference type="InterPro" id="IPR034353">
    <property type="entry name" value="ABT1/ESF2_RRM"/>
</dbReference>
<dbReference type="GO" id="GO:0034462">
    <property type="term" value="P:small-subunit processome assembly"/>
    <property type="evidence" value="ECO:0007669"/>
    <property type="project" value="TreeGrafter"/>
</dbReference>
<comment type="caution">
    <text evidence="6">The sequence shown here is derived from an EMBL/GenBank/DDBJ whole genome shotgun (WGS) entry which is preliminary data.</text>
</comment>
<gene>
    <name evidence="6" type="ORF">Q8A67_009678</name>
</gene>
<dbReference type="GO" id="GO:0000447">
    <property type="term" value="P:endonucleolytic cleavage in ITS1 to separate SSU-rRNA from 5.8S rRNA and LSU-rRNA from tricistronic rRNA transcript (SSU-rRNA, 5.8S rRNA, LSU-rRNA)"/>
    <property type="evidence" value="ECO:0007669"/>
    <property type="project" value="TreeGrafter"/>
</dbReference>
<dbReference type="GO" id="GO:0003723">
    <property type="term" value="F:RNA binding"/>
    <property type="evidence" value="ECO:0007669"/>
    <property type="project" value="UniProtKB-KW"/>
</dbReference>
<protein>
    <recommendedName>
        <fullName evidence="3">Activator of basal transcription 1</fullName>
    </recommendedName>
</protein>
<dbReference type="CDD" id="cd12263">
    <property type="entry name" value="RRM_ABT1_like"/>
    <property type="match status" value="1"/>
</dbReference>
<dbReference type="SUPFAM" id="SSF54928">
    <property type="entry name" value="RNA-binding domain, RBD"/>
    <property type="match status" value="1"/>
</dbReference>
<evidence type="ECO:0000256" key="3">
    <source>
        <dbReference type="ARBA" id="ARBA00020737"/>
    </source>
</evidence>
<dbReference type="Proteomes" id="UP001187343">
    <property type="component" value="Unassembled WGS sequence"/>
</dbReference>
<organism evidence="6 7">
    <name type="scientific">Cirrhinus molitorella</name>
    <name type="common">mud carp</name>
    <dbReference type="NCBI Taxonomy" id="172907"/>
    <lineage>
        <taxon>Eukaryota</taxon>
        <taxon>Metazoa</taxon>
        <taxon>Chordata</taxon>
        <taxon>Craniata</taxon>
        <taxon>Vertebrata</taxon>
        <taxon>Euteleostomi</taxon>
        <taxon>Actinopterygii</taxon>
        <taxon>Neopterygii</taxon>
        <taxon>Teleostei</taxon>
        <taxon>Ostariophysi</taxon>
        <taxon>Cypriniformes</taxon>
        <taxon>Cyprinidae</taxon>
        <taxon>Labeoninae</taxon>
        <taxon>Labeonini</taxon>
        <taxon>Cirrhinus</taxon>
    </lineage>
</organism>
<proteinExistence type="inferred from homology"/>
<name>A0AA88TNJ3_9TELE</name>
<evidence type="ECO:0000313" key="7">
    <source>
        <dbReference type="Proteomes" id="UP001187343"/>
    </source>
</evidence>
<dbReference type="PANTHER" id="PTHR12311:SF7">
    <property type="entry name" value="ACTIVATOR OF BASAL TRANSCRIPTION 1"/>
    <property type="match status" value="1"/>
</dbReference>
<dbReference type="GO" id="GO:0005730">
    <property type="term" value="C:nucleolus"/>
    <property type="evidence" value="ECO:0007669"/>
    <property type="project" value="UniProtKB-SubCell"/>
</dbReference>
<comment type="subcellular location">
    <subcellularLocation>
        <location evidence="1">Nucleus</location>
        <location evidence="1">Nucleolus</location>
    </subcellularLocation>
</comment>
<evidence type="ECO:0000256" key="5">
    <source>
        <dbReference type="ARBA" id="ARBA00023242"/>
    </source>
</evidence>
<accession>A0AA88TNJ3</accession>
<keyword evidence="7" id="KW-1185">Reference proteome</keyword>
<evidence type="ECO:0000256" key="1">
    <source>
        <dbReference type="ARBA" id="ARBA00004604"/>
    </source>
</evidence>